<keyword evidence="4" id="KW-0564">Palmitate</keyword>
<accession>A0ABM6LXY8</accession>
<protein>
    <recommendedName>
        <fullName evidence="10">Lipoprotein</fullName>
    </recommendedName>
</protein>
<evidence type="ECO:0000256" key="7">
    <source>
        <dbReference type="SAM" id="MobiDB-lite"/>
    </source>
</evidence>
<evidence type="ECO:0000256" key="2">
    <source>
        <dbReference type="ARBA" id="ARBA00022729"/>
    </source>
</evidence>
<organism evidence="8 9">
    <name type="scientific">Francisella halioticida</name>
    <dbReference type="NCBI Taxonomy" id="549298"/>
    <lineage>
        <taxon>Bacteria</taxon>
        <taxon>Pseudomonadati</taxon>
        <taxon>Pseudomonadota</taxon>
        <taxon>Gammaproteobacteria</taxon>
        <taxon>Thiotrichales</taxon>
        <taxon>Francisellaceae</taxon>
        <taxon>Francisella</taxon>
    </lineage>
</organism>
<keyword evidence="2" id="KW-0732">Signal</keyword>
<evidence type="ECO:0000256" key="6">
    <source>
        <dbReference type="ARBA" id="ARBA00023288"/>
    </source>
</evidence>
<evidence type="ECO:0000256" key="1">
    <source>
        <dbReference type="ARBA" id="ARBA00004459"/>
    </source>
</evidence>
<feature type="region of interest" description="Disordered" evidence="7">
    <location>
        <begin position="46"/>
        <end position="72"/>
    </location>
</feature>
<name>A0ABM6LXY8_9GAMM</name>
<evidence type="ECO:0000313" key="8">
    <source>
        <dbReference type="EMBL" id="ASG67335.1"/>
    </source>
</evidence>
<dbReference type="InterPro" id="IPR032831">
    <property type="entry name" value="LptM_cons"/>
</dbReference>
<dbReference type="Proteomes" id="UP000249910">
    <property type="component" value="Chromosome"/>
</dbReference>
<dbReference type="RefSeq" id="WP_088771883.1">
    <property type="nucleotide sequence ID" value="NZ_AP023082.1"/>
</dbReference>
<dbReference type="NCBIfam" id="NF047847">
    <property type="entry name" value="SS_mature_LptM"/>
    <property type="match status" value="1"/>
</dbReference>
<evidence type="ECO:0000256" key="5">
    <source>
        <dbReference type="ARBA" id="ARBA00023237"/>
    </source>
</evidence>
<keyword evidence="5" id="KW-0998">Cell outer membrane</keyword>
<proteinExistence type="predicted"/>
<reference evidence="8 9" key="1">
    <citation type="submission" date="2017-06" db="EMBL/GenBank/DDBJ databases">
        <title>Complete genome of Francisella halioticida.</title>
        <authorList>
            <person name="Sjodin A."/>
        </authorList>
    </citation>
    <scope>NUCLEOTIDE SEQUENCE [LARGE SCALE GENOMIC DNA]</scope>
    <source>
        <strain evidence="8 9">DSM 23729</strain>
    </source>
</reference>
<dbReference type="EMBL" id="CP022132">
    <property type="protein sequence ID" value="ASG67335.1"/>
    <property type="molecule type" value="Genomic_DNA"/>
</dbReference>
<evidence type="ECO:0000313" key="9">
    <source>
        <dbReference type="Proteomes" id="UP000249910"/>
    </source>
</evidence>
<evidence type="ECO:0000256" key="3">
    <source>
        <dbReference type="ARBA" id="ARBA00023136"/>
    </source>
</evidence>
<sequence length="72" mass="7615">MKKLLPLIFISTGIICLSACGQTGDLYLPKKDTKIASGSTMLISGSSAKQSAQNNISEIQKQPINTSSNSQN</sequence>
<keyword evidence="3" id="KW-0472">Membrane</keyword>
<keyword evidence="9" id="KW-1185">Reference proteome</keyword>
<gene>
    <name evidence="8" type="ORF">CDV26_02040</name>
</gene>
<comment type="subcellular location">
    <subcellularLocation>
        <location evidence="1">Cell outer membrane</location>
        <topology evidence="1">Lipid-anchor</topology>
    </subcellularLocation>
</comment>
<evidence type="ECO:0000256" key="4">
    <source>
        <dbReference type="ARBA" id="ARBA00023139"/>
    </source>
</evidence>
<keyword evidence="6" id="KW-0449">Lipoprotein</keyword>
<evidence type="ECO:0008006" key="10">
    <source>
        <dbReference type="Google" id="ProtNLM"/>
    </source>
</evidence>